<reference evidence="1 2" key="1">
    <citation type="submission" date="2016-02" db="EMBL/GenBank/DDBJ databases">
        <title>Genome analysis of coral dinoflagellate symbionts highlights evolutionary adaptations to a symbiotic lifestyle.</title>
        <authorList>
            <person name="Aranda M."/>
            <person name="Li Y."/>
            <person name="Liew Y.J."/>
            <person name="Baumgarten S."/>
            <person name="Simakov O."/>
            <person name="Wilson M."/>
            <person name="Piel J."/>
            <person name="Ashoor H."/>
            <person name="Bougouffa S."/>
            <person name="Bajic V.B."/>
            <person name="Ryu T."/>
            <person name="Ravasi T."/>
            <person name="Bayer T."/>
            <person name="Micklem G."/>
            <person name="Kim H."/>
            <person name="Bhak J."/>
            <person name="Lajeunesse T.C."/>
            <person name="Voolstra C.R."/>
        </authorList>
    </citation>
    <scope>NUCLEOTIDE SEQUENCE [LARGE SCALE GENOMIC DNA]</scope>
    <source>
        <strain evidence="1 2">CCMP2467</strain>
    </source>
</reference>
<dbReference type="OrthoDB" id="446848at2759"/>
<organism evidence="1 2">
    <name type="scientific">Symbiodinium microadriaticum</name>
    <name type="common">Dinoflagellate</name>
    <name type="synonym">Zooxanthella microadriatica</name>
    <dbReference type="NCBI Taxonomy" id="2951"/>
    <lineage>
        <taxon>Eukaryota</taxon>
        <taxon>Sar</taxon>
        <taxon>Alveolata</taxon>
        <taxon>Dinophyceae</taxon>
        <taxon>Suessiales</taxon>
        <taxon>Symbiodiniaceae</taxon>
        <taxon>Symbiodinium</taxon>
    </lineage>
</organism>
<dbReference type="AlphaFoldDB" id="A0A1Q9C2P8"/>
<evidence type="ECO:0000313" key="2">
    <source>
        <dbReference type="Proteomes" id="UP000186817"/>
    </source>
</evidence>
<dbReference type="Proteomes" id="UP000186817">
    <property type="component" value="Unassembled WGS sequence"/>
</dbReference>
<accession>A0A1Q9C2P8</accession>
<evidence type="ECO:0000313" key="1">
    <source>
        <dbReference type="EMBL" id="OLP77195.1"/>
    </source>
</evidence>
<keyword evidence="2" id="KW-1185">Reference proteome</keyword>
<gene>
    <name evidence="1" type="ORF">AK812_SmicGene42773</name>
</gene>
<comment type="caution">
    <text evidence="1">The sequence shown here is derived from an EMBL/GenBank/DDBJ whole genome shotgun (WGS) entry which is preliminary data.</text>
</comment>
<sequence length="167" mass="18140">MSRADRLSGMRAEHLKILLADVPALELVAFAATELANADVPANIVTGLALARACQLFIEANRQFQYALQAKAGMDTLAAHVRTVLKLRDDAVLVSLDKRGPAKAVSKVIRWPLCFMHWDASDSLLAFLDDLNVVTKRERARAARDTVVGVVEAECGRASNISNEGKT</sequence>
<name>A0A1Q9C2P8_SYMMI</name>
<dbReference type="EMBL" id="LSRX01001822">
    <property type="protein sequence ID" value="OLP77195.1"/>
    <property type="molecule type" value="Genomic_DNA"/>
</dbReference>
<proteinExistence type="predicted"/>
<protein>
    <submittedName>
        <fullName evidence="1">Uncharacterized protein</fullName>
    </submittedName>
</protein>